<organism evidence="5">
    <name type="scientific">Nippostrongylus brasiliensis</name>
    <name type="common">Rat hookworm</name>
    <dbReference type="NCBI Taxonomy" id="27835"/>
    <lineage>
        <taxon>Eukaryota</taxon>
        <taxon>Metazoa</taxon>
        <taxon>Ecdysozoa</taxon>
        <taxon>Nematoda</taxon>
        <taxon>Chromadorea</taxon>
        <taxon>Rhabditida</taxon>
        <taxon>Rhabditina</taxon>
        <taxon>Rhabditomorpha</taxon>
        <taxon>Strongyloidea</taxon>
        <taxon>Heligmosomidae</taxon>
        <taxon>Nippostrongylus</taxon>
    </lineage>
</organism>
<dbReference type="OMA" id="HYCINIS"/>
<dbReference type="WBParaSite" id="NBR_0001414401-mRNA-1">
    <property type="protein sequence ID" value="NBR_0001414401-mRNA-1"/>
    <property type="gene ID" value="NBR_0001414401"/>
</dbReference>
<dbReference type="EMBL" id="UYSL01021258">
    <property type="protein sequence ID" value="VDL77734.1"/>
    <property type="molecule type" value="Genomic_DNA"/>
</dbReference>
<dbReference type="AlphaFoldDB" id="A0A0N4YC86"/>
<reference evidence="5" key="1">
    <citation type="submission" date="2017-02" db="UniProtKB">
        <authorList>
            <consortium name="WormBaseParasite"/>
        </authorList>
    </citation>
    <scope>IDENTIFICATION</scope>
</reference>
<feature type="domain" description="MGAT4 conserved region" evidence="2">
    <location>
        <begin position="60"/>
        <end position="332"/>
    </location>
</feature>
<dbReference type="GO" id="GO:0006487">
    <property type="term" value="P:protein N-linked glycosylation"/>
    <property type="evidence" value="ECO:0007669"/>
    <property type="project" value="TreeGrafter"/>
</dbReference>
<dbReference type="STRING" id="27835.A0A0N4YC86"/>
<accession>A0A0N4YC86</accession>
<dbReference type="PANTHER" id="PTHR12062:SF9">
    <property type="entry name" value="ALPHA-1,3-MANNOSYL-GLYCOPROTEIN 4-BETA-N-ACETYLGLUCOSAMINYLTRANSFERASE A, ISOFORM A"/>
    <property type="match status" value="1"/>
</dbReference>
<dbReference type="GO" id="GO:0005793">
    <property type="term" value="C:endoplasmic reticulum-Golgi intermediate compartment"/>
    <property type="evidence" value="ECO:0007669"/>
    <property type="project" value="TreeGrafter"/>
</dbReference>
<evidence type="ECO:0000259" key="2">
    <source>
        <dbReference type="Pfam" id="PF04666"/>
    </source>
</evidence>
<dbReference type="Proteomes" id="UP000271162">
    <property type="component" value="Unassembled WGS sequence"/>
</dbReference>
<dbReference type="GO" id="GO:0008375">
    <property type="term" value="F:acetylglucosaminyltransferase activity"/>
    <property type="evidence" value="ECO:0007669"/>
    <property type="project" value="TreeGrafter"/>
</dbReference>
<dbReference type="GO" id="GO:0005795">
    <property type="term" value="C:Golgi stack"/>
    <property type="evidence" value="ECO:0007669"/>
    <property type="project" value="TreeGrafter"/>
</dbReference>
<evidence type="ECO:0000256" key="1">
    <source>
        <dbReference type="SAM" id="Phobius"/>
    </source>
</evidence>
<keyword evidence="1" id="KW-1133">Transmembrane helix</keyword>
<feature type="transmembrane region" description="Helical" evidence="1">
    <location>
        <begin position="12"/>
        <end position="30"/>
    </location>
</feature>
<keyword evidence="1" id="KW-0812">Transmembrane</keyword>
<keyword evidence="1" id="KW-0472">Membrane</keyword>
<keyword evidence="4" id="KW-1185">Reference proteome</keyword>
<dbReference type="Pfam" id="PF04666">
    <property type="entry name" value="MGAT4_cons"/>
    <property type="match status" value="1"/>
</dbReference>
<evidence type="ECO:0000313" key="4">
    <source>
        <dbReference type="Proteomes" id="UP000271162"/>
    </source>
</evidence>
<dbReference type="GO" id="GO:0005783">
    <property type="term" value="C:endoplasmic reticulum"/>
    <property type="evidence" value="ECO:0007669"/>
    <property type="project" value="TreeGrafter"/>
</dbReference>
<reference evidence="3 4" key="2">
    <citation type="submission" date="2018-11" db="EMBL/GenBank/DDBJ databases">
        <authorList>
            <consortium name="Pathogen Informatics"/>
        </authorList>
    </citation>
    <scope>NUCLEOTIDE SEQUENCE [LARGE SCALE GENOMIC DNA]</scope>
</reference>
<dbReference type="PANTHER" id="PTHR12062">
    <property type="entry name" value="N-ACETYLGLUCOSAMINYLTRANSFERASE VI"/>
    <property type="match status" value="1"/>
</dbReference>
<sequence>MSLKTNRRKRTIVVILITTMNALVLVLMFTDFDKNSNALVQTKRSLHSAEVAIGADLLSLFPELTNVSLNDLEPVLLTPRRKMRKKLVVGIPVVERKRNYILETLTSLLGELDEFHRKDILFLVMFGCRQSSSDFVTNTTASIRRKFAKDIDDGLLQAAAIPTAYYKINIDDVPSTFDDSSQRMQWRTKQSIDYIYLMAYARTLGDHYMQLEDDVVAAASYARVIFNYLAFKGDKKWFYIEFSKIGFIGKLFRARELRDVVKAIALYYRYKPVDWILFDIIHCRYCRPDKGATDCIKVIKTAIIYSGAPQFQHVGTVSSLLGKQQTIRDANFGKGKAQARSGYEPESGYANNNAIWFQNVAKGGRMLVTFSAPITITGIMLLSGMPPAAKGKFGPETEVYVTFGGSGEANKTLIGTFSPSGDFLFRSCLTTVKSLQIEVTEDLHEDVVVDHFIIDTGSRNCQSATNKREVDVLLPLSIESVSKWS</sequence>
<gene>
    <name evidence="3" type="ORF">NBR_LOCUS14145</name>
</gene>
<dbReference type="InterPro" id="IPR057279">
    <property type="entry name" value="MGAT4"/>
</dbReference>
<dbReference type="InterPro" id="IPR006759">
    <property type="entry name" value="Glyco_transf_54"/>
</dbReference>
<name>A0A0N4YC86_NIPBR</name>
<proteinExistence type="predicted"/>
<evidence type="ECO:0000313" key="5">
    <source>
        <dbReference type="WBParaSite" id="NBR_0001414401-mRNA-1"/>
    </source>
</evidence>
<evidence type="ECO:0000313" key="3">
    <source>
        <dbReference type="EMBL" id="VDL77734.1"/>
    </source>
</evidence>
<protein>
    <submittedName>
        <fullName evidence="5">Protein LOC152586 (inferred by orthology to a human protein)</fullName>
    </submittedName>
</protein>